<dbReference type="Gene3D" id="3.80.10.10">
    <property type="entry name" value="Ribonuclease Inhibitor"/>
    <property type="match status" value="1"/>
</dbReference>
<dbReference type="InterPro" id="IPR032675">
    <property type="entry name" value="LRR_dom_sf"/>
</dbReference>
<dbReference type="EMBL" id="MU866193">
    <property type="protein sequence ID" value="KAK4176560.1"/>
    <property type="molecule type" value="Genomic_DNA"/>
</dbReference>
<keyword evidence="1" id="KW-0732">Signal</keyword>
<accession>A0AAN7A7Y9</accession>
<evidence type="ECO:0000313" key="2">
    <source>
        <dbReference type="EMBL" id="KAK4176560.1"/>
    </source>
</evidence>
<protein>
    <submittedName>
        <fullName evidence="2">Uncharacterized protein</fullName>
    </submittedName>
</protein>
<comment type="caution">
    <text evidence="2">The sequence shown here is derived from an EMBL/GenBank/DDBJ whole genome shotgun (WGS) entry which is preliminary data.</text>
</comment>
<name>A0AAN7A7Y9_9PEZI</name>
<dbReference type="Proteomes" id="UP001302321">
    <property type="component" value="Unassembled WGS sequence"/>
</dbReference>
<feature type="chain" id="PRO_5042883061" evidence="1">
    <location>
        <begin position="19"/>
        <end position="463"/>
    </location>
</feature>
<dbReference type="AlphaFoldDB" id="A0AAN7A7Y9"/>
<evidence type="ECO:0000313" key="3">
    <source>
        <dbReference type="Proteomes" id="UP001302321"/>
    </source>
</evidence>
<evidence type="ECO:0000256" key="1">
    <source>
        <dbReference type="SAM" id="SignalP"/>
    </source>
</evidence>
<feature type="signal peptide" evidence="1">
    <location>
        <begin position="1"/>
        <end position="18"/>
    </location>
</feature>
<reference evidence="2" key="2">
    <citation type="submission" date="2023-05" db="EMBL/GenBank/DDBJ databases">
        <authorList>
            <consortium name="Lawrence Berkeley National Laboratory"/>
            <person name="Steindorff A."/>
            <person name="Hensen N."/>
            <person name="Bonometti L."/>
            <person name="Westerberg I."/>
            <person name="Brannstrom I.O."/>
            <person name="Guillou S."/>
            <person name="Cros-Aarteil S."/>
            <person name="Calhoun S."/>
            <person name="Haridas S."/>
            <person name="Kuo A."/>
            <person name="Mondo S."/>
            <person name="Pangilinan J."/>
            <person name="Riley R."/>
            <person name="Labutti K."/>
            <person name="Andreopoulos B."/>
            <person name="Lipzen A."/>
            <person name="Chen C."/>
            <person name="Yanf M."/>
            <person name="Daum C."/>
            <person name="Ng V."/>
            <person name="Clum A."/>
            <person name="Ohm R."/>
            <person name="Martin F."/>
            <person name="Silar P."/>
            <person name="Natvig D."/>
            <person name="Lalanne C."/>
            <person name="Gautier V."/>
            <person name="Ament-Velasquez S.L."/>
            <person name="Kruys A."/>
            <person name="Hutchinson M.I."/>
            <person name="Powell A.J."/>
            <person name="Barry K."/>
            <person name="Miller A.N."/>
            <person name="Grigoriev I.V."/>
            <person name="Debuchy R."/>
            <person name="Gladieux P."/>
            <person name="Thoren M.H."/>
            <person name="Johannesson H."/>
        </authorList>
    </citation>
    <scope>NUCLEOTIDE SEQUENCE</scope>
    <source>
        <strain evidence="2">CBS 892.96</strain>
    </source>
</reference>
<proteinExistence type="predicted"/>
<gene>
    <name evidence="2" type="ORF">QBC36DRAFT_310999</name>
</gene>
<sequence>MAFLLLVTLSLSARAVLGKTHRDVWRVGDDCPTEITTRRIPQGSGKFYNMETIYAALLSCPNITTLKMMAVWDNGCVIMDNPYWMSLPFDHLGQDRFRSVLQVLTLDGYESDAMGAPASAPRWYWPEWVYRDLDHTTISGLQSNKTSFDRWIEAMDFSKLHTLNFVSEGGYPYSLTDNVVKVLPPHLTSLRNLSLYFRIGERFILRLRKNSLHHLAWRNSWRKFWHSEPVSSSPLIPVLRHQGASLKSLYFHTDETNEASAPVLTVSEIQQLVELAPNLHSLVIDLRRNNDSGAHEWPWEELKLLVEGLPDLIDLTVYFDLLNDPYCRQGYFEPISRCHELRIANLTDCIEACIANPRVNEATVADIAHFLWRYKMGKSLHRLTIRAGNWGPWFDPKMVGYSWFDGKRAQARCAVVDAVAHVDALGPIRCEAWSTDLLDRHRGDFFGPKGKLGWEDRYLDYFL</sequence>
<reference evidence="2" key="1">
    <citation type="journal article" date="2023" name="Mol. Phylogenet. Evol.">
        <title>Genome-scale phylogeny and comparative genomics of the fungal order Sordariales.</title>
        <authorList>
            <person name="Hensen N."/>
            <person name="Bonometti L."/>
            <person name="Westerberg I."/>
            <person name="Brannstrom I.O."/>
            <person name="Guillou S."/>
            <person name="Cros-Aarteil S."/>
            <person name="Calhoun S."/>
            <person name="Haridas S."/>
            <person name="Kuo A."/>
            <person name="Mondo S."/>
            <person name="Pangilinan J."/>
            <person name="Riley R."/>
            <person name="LaButti K."/>
            <person name="Andreopoulos B."/>
            <person name="Lipzen A."/>
            <person name="Chen C."/>
            <person name="Yan M."/>
            <person name="Daum C."/>
            <person name="Ng V."/>
            <person name="Clum A."/>
            <person name="Steindorff A."/>
            <person name="Ohm R.A."/>
            <person name="Martin F."/>
            <person name="Silar P."/>
            <person name="Natvig D.O."/>
            <person name="Lalanne C."/>
            <person name="Gautier V."/>
            <person name="Ament-Velasquez S.L."/>
            <person name="Kruys A."/>
            <person name="Hutchinson M.I."/>
            <person name="Powell A.J."/>
            <person name="Barry K."/>
            <person name="Miller A.N."/>
            <person name="Grigoriev I.V."/>
            <person name="Debuchy R."/>
            <person name="Gladieux P."/>
            <person name="Hiltunen Thoren M."/>
            <person name="Johannesson H."/>
        </authorList>
    </citation>
    <scope>NUCLEOTIDE SEQUENCE</scope>
    <source>
        <strain evidence="2">CBS 892.96</strain>
    </source>
</reference>
<organism evidence="2 3">
    <name type="scientific">Triangularia setosa</name>
    <dbReference type="NCBI Taxonomy" id="2587417"/>
    <lineage>
        <taxon>Eukaryota</taxon>
        <taxon>Fungi</taxon>
        <taxon>Dikarya</taxon>
        <taxon>Ascomycota</taxon>
        <taxon>Pezizomycotina</taxon>
        <taxon>Sordariomycetes</taxon>
        <taxon>Sordariomycetidae</taxon>
        <taxon>Sordariales</taxon>
        <taxon>Podosporaceae</taxon>
        <taxon>Triangularia</taxon>
    </lineage>
</organism>
<keyword evidence="3" id="KW-1185">Reference proteome</keyword>